<dbReference type="HOGENOM" id="CLU_2924173_0_0_1"/>
<feature type="region of interest" description="Disordered" evidence="1">
    <location>
        <begin position="1"/>
        <end position="61"/>
    </location>
</feature>
<dbReference type="GeneID" id="19398016"/>
<name>R0K7V9_EXST2</name>
<organism evidence="2 3">
    <name type="scientific">Exserohilum turcicum (strain 28A)</name>
    <name type="common">Northern leaf blight fungus</name>
    <name type="synonym">Setosphaeria turcica</name>
    <dbReference type="NCBI Taxonomy" id="671987"/>
    <lineage>
        <taxon>Eukaryota</taxon>
        <taxon>Fungi</taxon>
        <taxon>Dikarya</taxon>
        <taxon>Ascomycota</taxon>
        <taxon>Pezizomycotina</taxon>
        <taxon>Dothideomycetes</taxon>
        <taxon>Pleosporomycetidae</taxon>
        <taxon>Pleosporales</taxon>
        <taxon>Pleosporineae</taxon>
        <taxon>Pleosporaceae</taxon>
        <taxon>Exserohilum</taxon>
    </lineage>
</organism>
<dbReference type="RefSeq" id="XP_008023659.1">
    <property type="nucleotide sequence ID" value="XM_008025468.1"/>
</dbReference>
<gene>
    <name evidence="2" type="ORF">SETTUDRAFT_160209</name>
</gene>
<feature type="compositionally biased region" description="Basic and acidic residues" evidence="1">
    <location>
        <begin position="47"/>
        <end position="61"/>
    </location>
</feature>
<reference evidence="2 3" key="2">
    <citation type="journal article" date="2013" name="PLoS Genet.">
        <title>Comparative genome structure, secondary metabolite, and effector coding capacity across Cochliobolus pathogens.</title>
        <authorList>
            <person name="Condon B.J."/>
            <person name="Leng Y."/>
            <person name="Wu D."/>
            <person name="Bushley K.E."/>
            <person name="Ohm R.A."/>
            <person name="Otillar R."/>
            <person name="Martin J."/>
            <person name="Schackwitz W."/>
            <person name="Grimwood J."/>
            <person name="MohdZainudin N."/>
            <person name="Xue C."/>
            <person name="Wang R."/>
            <person name="Manning V.A."/>
            <person name="Dhillon B."/>
            <person name="Tu Z.J."/>
            <person name="Steffenson B.J."/>
            <person name="Salamov A."/>
            <person name="Sun H."/>
            <person name="Lowry S."/>
            <person name="LaButti K."/>
            <person name="Han J."/>
            <person name="Copeland A."/>
            <person name="Lindquist E."/>
            <person name="Barry K."/>
            <person name="Schmutz J."/>
            <person name="Baker S.E."/>
            <person name="Ciuffetti L.M."/>
            <person name="Grigoriev I.V."/>
            <person name="Zhong S."/>
            <person name="Turgeon B.G."/>
        </authorList>
    </citation>
    <scope>NUCLEOTIDE SEQUENCE [LARGE SCALE GENOMIC DNA]</scope>
    <source>
        <strain evidence="3">28A</strain>
    </source>
</reference>
<evidence type="ECO:0000313" key="3">
    <source>
        <dbReference type="Proteomes" id="UP000016935"/>
    </source>
</evidence>
<protein>
    <submittedName>
        <fullName evidence="2">Uncharacterized protein</fullName>
    </submittedName>
</protein>
<dbReference type="EMBL" id="KB908526">
    <property type="protein sequence ID" value="EOA89053.1"/>
    <property type="molecule type" value="Genomic_DNA"/>
</dbReference>
<keyword evidence="3" id="KW-1185">Reference proteome</keyword>
<reference evidence="2 3" key="1">
    <citation type="journal article" date="2012" name="PLoS Pathog.">
        <title>Diverse lifestyles and strategies of plant pathogenesis encoded in the genomes of eighteen Dothideomycetes fungi.</title>
        <authorList>
            <person name="Ohm R.A."/>
            <person name="Feau N."/>
            <person name="Henrissat B."/>
            <person name="Schoch C.L."/>
            <person name="Horwitz B.A."/>
            <person name="Barry K.W."/>
            <person name="Condon B.J."/>
            <person name="Copeland A.C."/>
            <person name="Dhillon B."/>
            <person name="Glaser F."/>
            <person name="Hesse C.N."/>
            <person name="Kosti I."/>
            <person name="LaButti K."/>
            <person name="Lindquist E.A."/>
            <person name="Lucas S."/>
            <person name="Salamov A.A."/>
            <person name="Bradshaw R.E."/>
            <person name="Ciuffetti L."/>
            <person name="Hamelin R.C."/>
            <person name="Kema G.H.J."/>
            <person name="Lawrence C."/>
            <person name="Scott J.A."/>
            <person name="Spatafora J.W."/>
            <person name="Turgeon B.G."/>
            <person name="de Wit P.J.G.M."/>
            <person name="Zhong S."/>
            <person name="Goodwin S.B."/>
            <person name="Grigoriev I.V."/>
        </authorList>
    </citation>
    <scope>NUCLEOTIDE SEQUENCE [LARGE SCALE GENOMIC DNA]</scope>
    <source>
        <strain evidence="3">28A</strain>
    </source>
</reference>
<dbReference type="AlphaFoldDB" id="R0K7V9"/>
<dbReference type="Proteomes" id="UP000016935">
    <property type="component" value="Unassembled WGS sequence"/>
</dbReference>
<evidence type="ECO:0000256" key="1">
    <source>
        <dbReference type="SAM" id="MobiDB-lite"/>
    </source>
</evidence>
<sequence>MHACKSGMQVIQTAGQGKAKQDKTRDLTGKRSRAPESLFACNADAPDSDKEGGDISKYKQR</sequence>
<evidence type="ECO:0000313" key="2">
    <source>
        <dbReference type="EMBL" id="EOA89053.1"/>
    </source>
</evidence>
<accession>R0K7V9</accession>
<feature type="compositionally biased region" description="Basic and acidic residues" evidence="1">
    <location>
        <begin position="19"/>
        <end position="29"/>
    </location>
</feature>
<proteinExistence type="predicted"/>